<organism evidence="5 6">
    <name type="scientific">Fodinicola feengrottensis</name>
    <dbReference type="NCBI Taxonomy" id="435914"/>
    <lineage>
        <taxon>Bacteria</taxon>
        <taxon>Bacillati</taxon>
        <taxon>Actinomycetota</taxon>
        <taxon>Actinomycetes</taxon>
        <taxon>Mycobacteriales</taxon>
        <taxon>Fodinicola</taxon>
    </lineage>
</organism>
<accession>A0ABN2GKF1</accession>
<dbReference type="PANTHER" id="PTHR12631">
    <property type="entry name" value="ALPHA-L-IDURONIDASE"/>
    <property type="match status" value="1"/>
</dbReference>
<keyword evidence="6" id="KW-1185">Reference proteome</keyword>
<evidence type="ECO:0000256" key="1">
    <source>
        <dbReference type="ARBA" id="ARBA00022801"/>
    </source>
</evidence>
<dbReference type="InterPro" id="IPR051923">
    <property type="entry name" value="Glycosyl_Hydrolase_39"/>
</dbReference>
<keyword evidence="2" id="KW-0732">Signal</keyword>
<gene>
    <name evidence="5" type="ORF">GCM10009765_22570</name>
</gene>
<dbReference type="Gene3D" id="2.60.120.260">
    <property type="entry name" value="Galactose-binding domain-like"/>
    <property type="match status" value="1"/>
</dbReference>
<evidence type="ECO:0000256" key="2">
    <source>
        <dbReference type="SAM" id="SignalP"/>
    </source>
</evidence>
<dbReference type="InterPro" id="IPR008979">
    <property type="entry name" value="Galactose-bd-like_sf"/>
</dbReference>
<name>A0ABN2GKF1_9ACTN</name>
<dbReference type="InterPro" id="IPR003305">
    <property type="entry name" value="CenC_carb-bd"/>
</dbReference>
<dbReference type="InterPro" id="IPR017853">
    <property type="entry name" value="GH"/>
</dbReference>
<dbReference type="EMBL" id="BAAANY010000008">
    <property type="protein sequence ID" value="GAA1672721.1"/>
    <property type="molecule type" value="Genomic_DNA"/>
</dbReference>
<comment type="caution">
    <text evidence="5">The sequence shown here is derived from an EMBL/GenBank/DDBJ whole genome shotgun (WGS) entry which is preliminary data.</text>
</comment>
<evidence type="ECO:0000259" key="3">
    <source>
        <dbReference type="Pfam" id="PF02018"/>
    </source>
</evidence>
<evidence type="ECO:0000313" key="6">
    <source>
        <dbReference type="Proteomes" id="UP001500618"/>
    </source>
</evidence>
<dbReference type="Gene3D" id="3.20.20.80">
    <property type="entry name" value="Glycosidases"/>
    <property type="match status" value="1"/>
</dbReference>
<evidence type="ECO:0008006" key="7">
    <source>
        <dbReference type="Google" id="ProtNLM"/>
    </source>
</evidence>
<sequence>MSRRGLLAGSLATAAFAFLVANGGPAFAATTVSPETPDVGGITVSPASYGSVFVGVRTQRFAVSVQADAIGWTVRDVWGGIAQTGSARGHGGRATVEVNAGNGYYTLEVVASRGRRHTSSFAVLAPYRLPADSPFGANTHLPPLASVPLMVALGITWARTDLTWTEIEPPPLAGWTPDTYQADATVELDPTVAHSGRASVKIVNRSPIKDNFYATISQQVTVRANTTYVFDAWVKGENVKALQFTVRPDWGARVDAPTGTFDWTRVTFRYTTGSESVVTFRLLSSDVTGAAWLDDARVTVEGSSLNLLTNPSFERGLITGYTFDTYSPFFAALARNGIHPLPILDYANAKYDGGRTPYTDAGRAAFAAYATAVVRRFGQQFTAVEVFNEFNAGWFTTGPASGDPKYYAALLEKTYTAVKAVAPSIVVVGGVTYGTAVDWMKAVFDAGGMAHLDAVSNHPYVGVPESPDPIDGSEREVAALTAQYNGGKAKPVWISELGWSLRDGLTAAGYLVRGLVLGFAGGVEKFFWYDLIGDQNFGLLNEIGADSYTPRPVYAAYAVAIRMLTGRTLHSQNATGAIRDYVFADRRDSVSVLWSTDPRTAVALPSDTPIDVVDVTGGRTRLTPLDGRVHLTLTGAPVYVRTGAAAVASGRFDVTAPAVVRTADETVTLAYVVDNTAGIAPVNAVFTSLGKETRVTAARGQRVDKVTAVPLGSLVAGRNTIITAVTVGKGQVARLVTAVVVLDVPADALATVGVADWTDHEFALAPAGYADYSIRFPNDVTVTAGTDDPAQSWSYIHPGPDDGWAGSRVHRCTLAFALTAVPAADLRLVVFLLDTHNTAPGTVAVALNGGAATTVVLPSGSGAGYSAGSALDSGVQPTQFTVTLPAARLVAGRNTITIDKTSGSWMVYDAVGIYPA</sequence>
<protein>
    <recommendedName>
        <fullName evidence="7">Asl1-like glycosyl hydrolase catalytic domain-containing protein</fullName>
    </recommendedName>
</protein>
<dbReference type="SUPFAM" id="SSF49785">
    <property type="entry name" value="Galactose-binding domain-like"/>
    <property type="match status" value="2"/>
</dbReference>
<feature type="chain" id="PRO_5046098358" description="Asl1-like glycosyl hydrolase catalytic domain-containing protein" evidence="2">
    <location>
        <begin position="29"/>
        <end position="916"/>
    </location>
</feature>
<dbReference type="InterPro" id="IPR006311">
    <property type="entry name" value="TAT_signal"/>
</dbReference>
<evidence type="ECO:0000313" key="5">
    <source>
        <dbReference type="EMBL" id="GAA1672721.1"/>
    </source>
</evidence>
<dbReference type="Pfam" id="PF14683">
    <property type="entry name" value="CBM-like"/>
    <property type="match status" value="1"/>
</dbReference>
<keyword evidence="1" id="KW-0378">Hydrolase</keyword>
<dbReference type="PROSITE" id="PS51318">
    <property type="entry name" value="TAT"/>
    <property type="match status" value="1"/>
</dbReference>
<feature type="domain" description="Rhamnogalacturonan lyase" evidence="4">
    <location>
        <begin position="751"/>
        <end position="911"/>
    </location>
</feature>
<dbReference type="SUPFAM" id="SSF51445">
    <property type="entry name" value="(Trans)glycosidases"/>
    <property type="match status" value="1"/>
</dbReference>
<feature type="signal peptide" evidence="2">
    <location>
        <begin position="1"/>
        <end position="28"/>
    </location>
</feature>
<evidence type="ECO:0000259" key="4">
    <source>
        <dbReference type="Pfam" id="PF14683"/>
    </source>
</evidence>
<reference evidence="5 6" key="1">
    <citation type="journal article" date="2019" name="Int. J. Syst. Evol. Microbiol.">
        <title>The Global Catalogue of Microorganisms (GCM) 10K type strain sequencing project: providing services to taxonomists for standard genome sequencing and annotation.</title>
        <authorList>
            <consortium name="The Broad Institute Genomics Platform"/>
            <consortium name="The Broad Institute Genome Sequencing Center for Infectious Disease"/>
            <person name="Wu L."/>
            <person name="Ma J."/>
        </authorList>
    </citation>
    <scope>NUCLEOTIDE SEQUENCE [LARGE SCALE GENOMIC DNA]</scope>
    <source>
        <strain evidence="5 6">JCM 14718</strain>
    </source>
</reference>
<dbReference type="PANTHER" id="PTHR12631:SF10">
    <property type="entry name" value="BETA-XYLOSIDASE-LIKE PROTEIN-RELATED"/>
    <property type="match status" value="1"/>
</dbReference>
<dbReference type="Proteomes" id="UP001500618">
    <property type="component" value="Unassembled WGS sequence"/>
</dbReference>
<dbReference type="InterPro" id="IPR029411">
    <property type="entry name" value="RG-lyase_III"/>
</dbReference>
<feature type="domain" description="CBM-cenC" evidence="3">
    <location>
        <begin position="172"/>
        <end position="277"/>
    </location>
</feature>
<proteinExistence type="predicted"/>
<dbReference type="Pfam" id="PF02018">
    <property type="entry name" value="CBM_4_9"/>
    <property type="match status" value="1"/>
</dbReference>